<evidence type="ECO:0008006" key="10">
    <source>
        <dbReference type="Google" id="ProtNLM"/>
    </source>
</evidence>
<feature type="signal peptide" evidence="7">
    <location>
        <begin position="1"/>
        <end position="29"/>
    </location>
</feature>
<evidence type="ECO:0000256" key="1">
    <source>
        <dbReference type="ARBA" id="ARBA00004167"/>
    </source>
</evidence>
<accession>A0AAN6NV56</accession>
<keyword evidence="4 6" id="KW-0472">Membrane</keyword>
<dbReference type="GO" id="GO:0016020">
    <property type="term" value="C:membrane"/>
    <property type="evidence" value="ECO:0007669"/>
    <property type="project" value="UniProtKB-SubCell"/>
</dbReference>
<gene>
    <name evidence="8" type="ORF">QBC32DRAFT_259514</name>
</gene>
<dbReference type="Proteomes" id="UP001303222">
    <property type="component" value="Unassembled WGS sequence"/>
</dbReference>
<feature type="compositionally biased region" description="Low complexity" evidence="5">
    <location>
        <begin position="143"/>
        <end position="176"/>
    </location>
</feature>
<name>A0AAN6NV56_9PEZI</name>
<feature type="compositionally biased region" description="Polar residues" evidence="5">
    <location>
        <begin position="252"/>
        <end position="261"/>
    </location>
</feature>
<feature type="compositionally biased region" description="Polar residues" evidence="5">
    <location>
        <begin position="303"/>
        <end position="312"/>
    </location>
</feature>
<feature type="region of interest" description="Disordered" evidence="5">
    <location>
        <begin position="143"/>
        <end position="197"/>
    </location>
</feature>
<evidence type="ECO:0000313" key="8">
    <source>
        <dbReference type="EMBL" id="KAK3952657.1"/>
    </source>
</evidence>
<comment type="subcellular location">
    <subcellularLocation>
        <location evidence="1">Membrane</location>
        <topology evidence="1">Single-pass membrane protein</topology>
    </subcellularLocation>
</comment>
<evidence type="ECO:0000313" key="9">
    <source>
        <dbReference type="Proteomes" id="UP001303222"/>
    </source>
</evidence>
<dbReference type="AlphaFoldDB" id="A0AAN6NV56"/>
<feature type="compositionally biased region" description="Pro residues" evidence="5">
    <location>
        <begin position="265"/>
        <end position="278"/>
    </location>
</feature>
<sequence>MDLKTTRTILHFAVRISFFWSCVVTHITAHSTFPDDYEGIYSPVGQPTSVVNCAPDAIFTTWSTFANCCPSTYSACEFVTRCDGGVMHGIEGGTGHCDSTYPNCYTMTIFDHYLSPSNSWIEMGCATGWSAFTIYRELEASTTSTSTSTSTSSTPTTTLSASTSEPSLTSVITPSTSNPPPPLPTSTQEPKPSSSKAWIAGPVAGGIAALLLLGALFFWWRRRKNAQETNEGPAMAQSGTAGGYQPEYVGSPHNTNHTPQQYGPSGPPSAPYYPPNSPPHYGSSSPPLHDASNASQYNYAASGTPNTMSWQGSPRPVSEQDPMGKQYQPFRPQIAEAP</sequence>
<evidence type="ECO:0000256" key="3">
    <source>
        <dbReference type="ARBA" id="ARBA00022989"/>
    </source>
</evidence>
<dbReference type="PANTHER" id="PTHR15549:SF26">
    <property type="entry name" value="AXIAL BUDDING PATTERN PROTEIN 2-RELATED"/>
    <property type="match status" value="1"/>
</dbReference>
<evidence type="ECO:0000256" key="7">
    <source>
        <dbReference type="SAM" id="SignalP"/>
    </source>
</evidence>
<keyword evidence="7" id="KW-0732">Signal</keyword>
<protein>
    <recommendedName>
        <fullName evidence="10">Mid2 domain-containing protein</fullName>
    </recommendedName>
</protein>
<dbReference type="GO" id="GO:0071944">
    <property type="term" value="C:cell periphery"/>
    <property type="evidence" value="ECO:0007669"/>
    <property type="project" value="UniProtKB-ARBA"/>
</dbReference>
<reference evidence="8" key="1">
    <citation type="journal article" date="2023" name="Mol. Phylogenet. Evol.">
        <title>Genome-scale phylogeny and comparative genomics of the fungal order Sordariales.</title>
        <authorList>
            <person name="Hensen N."/>
            <person name="Bonometti L."/>
            <person name="Westerberg I."/>
            <person name="Brannstrom I.O."/>
            <person name="Guillou S."/>
            <person name="Cros-Aarteil S."/>
            <person name="Calhoun S."/>
            <person name="Haridas S."/>
            <person name="Kuo A."/>
            <person name="Mondo S."/>
            <person name="Pangilinan J."/>
            <person name="Riley R."/>
            <person name="LaButti K."/>
            <person name="Andreopoulos B."/>
            <person name="Lipzen A."/>
            <person name="Chen C."/>
            <person name="Yan M."/>
            <person name="Daum C."/>
            <person name="Ng V."/>
            <person name="Clum A."/>
            <person name="Steindorff A."/>
            <person name="Ohm R.A."/>
            <person name="Martin F."/>
            <person name="Silar P."/>
            <person name="Natvig D.O."/>
            <person name="Lalanne C."/>
            <person name="Gautier V."/>
            <person name="Ament-Velasquez S.L."/>
            <person name="Kruys A."/>
            <person name="Hutchinson M.I."/>
            <person name="Powell A.J."/>
            <person name="Barry K."/>
            <person name="Miller A.N."/>
            <person name="Grigoriev I.V."/>
            <person name="Debuchy R."/>
            <person name="Gladieux P."/>
            <person name="Hiltunen Thoren M."/>
            <person name="Johannesson H."/>
        </authorList>
    </citation>
    <scope>NUCLEOTIDE SEQUENCE</scope>
    <source>
        <strain evidence="8">CBS 626.80</strain>
    </source>
</reference>
<feature type="region of interest" description="Disordered" evidence="5">
    <location>
        <begin position="227"/>
        <end position="338"/>
    </location>
</feature>
<dbReference type="EMBL" id="MU859119">
    <property type="protein sequence ID" value="KAK3952657.1"/>
    <property type="molecule type" value="Genomic_DNA"/>
</dbReference>
<feature type="transmembrane region" description="Helical" evidence="6">
    <location>
        <begin position="197"/>
        <end position="220"/>
    </location>
</feature>
<proteinExistence type="predicted"/>
<evidence type="ECO:0000256" key="5">
    <source>
        <dbReference type="SAM" id="MobiDB-lite"/>
    </source>
</evidence>
<dbReference type="InterPro" id="IPR051694">
    <property type="entry name" value="Immunoregulatory_rcpt-like"/>
</dbReference>
<feature type="chain" id="PRO_5043029945" description="Mid2 domain-containing protein" evidence="7">
    <location>
        <begin position="30"/>
        <end position="338"/>
    </location>
</feature>
<comment type="caution">
    <text evidence="8">The sequence shown here is derived from an EMBL/GenBank/DDBJ whole genome shotgun (WGS) entry which is preliminary data.</text>
</comment>
<keyword evidence="3 6" id="KW-1133">Transmembrane helix</keyword>
<reference evidence="8" key="2">
    <citation type="submission" date="2023-06" db="EMBL/GenBank/DDBJ databases">
        <authorList>
            <consortium name="Lawrence Berkeley National Laboratory"/>
            <person name="Mondo S.J."/>
            <person name="Hensen N."/>
            <person name="Bonometti L."/>
            <person name="Westerberg I."/>
            <person name="Brannstrom I.O."/>
            <person name="Guillou S."/>
            <person name="Cros-Aarteil S."/>
            <person name="Calhoun S."/>
            <person name="Haridas S."/>
            <person name="Kuo A."/>
            <person name="Pangilinan J."/>
            <person name="Riley R."/>
            <person name="Labutti K."/>
            <person name="Andreopoulos B."/>
            <person name="Lipzen A."/>
            <person name="Chen C."/>
            <person name="Yanf M."/>
            <person name="Daum C."/>
            <person name="Ng V."/>
            <person name="Clum A."/>
            <person name="Steindorff A."/>
            <person name="Ohm R."/>
            <person name="Martin F."/>
            <person name="Silar P."/>
            <person name="Natvig D."/>
            <person name="Lalanne C."/>
            <person name="Gautier V."/>
            <person name="Ament-Velasquez S.L."/>
            <person name="Kruys A."/>
            <person name="Hutchinson M.I."/>
            <person name="Powell A.J."/>
            <person name="Barry K."/>
            <person name="Miller A.N."/>
            <person name="Grigoriev I.V."/>
            <person name="Debuchy R."/>
            <person name="Gladieux P."/>
            <person name="Thoren M.H."/>
            <person name="Johannesson H."/>
        </authorList>
    </citation>
    <scope>NUCLEOTIDE SEQUENCE</scope>
    <source>
        <strain evidence="8">CBS 626.80</strain>
    </source>
</reference>
<keyword evidence="9" id="KW-1185">Reference proteome</keyword>
<feature type="compositionally biased region" description="Low complexity" evidence="5">
    <location>
        <begin position="279"/>
        <end position="302"/>
    </location>
</feature>
<evidence type="ECO:0000256" key="4">
    <source>
        <dbReference type="ARBA" id="ARBA00023136"/>
    </source>
</evidence>
<evidence type="ECO:0000256" key="6">
    <source>
        <dbReference type="SAM" id="Phobius"/>
    </source>
</evidence>
<organism evidence="8 9">
    <name type="scientific">Pseudoneurospora amorphoporcata</name>
    <dbReference type="NCBI Taxonomy" id="241081"/>
    <lineage>
        <taxon>Eukaryota</taxon>
        <taxon>Fungi</taxon>
        <taxon>Dikarya</taxon>
        <taxon>Ascomycota</taxon>
        <taxon>Pezizomycotina</taxon>
        <taxon>Sordariomycetes</taxon>
        <taxon>Sordariomycetidae</taxon>
        <taxon>Sordariales</taxon>
        <taxon>Sordariaceae</taxon>
        <taxon>Pseudoneurospora</taxon>
    </lineage>
</organism>
<evidence type="ECO:0000256" key="2">
    <source>
        <dbReference type="ARBA" id="ARBA00022692"/>
    </source>
</evidence>
<dbReference type="PANTHER" id="PTHR15549">
    <property type="entry name" value="PAIRED IMMUNOGLOBULIN-LIKE TYPE 2 RECEPTOR"/>
    <property type="match status" value="1"/>
</dbReference>
<keyword evidence="2 6" id="KW-0812">Transmembrane</keyword>